<dbReference type="GO" id="GO:0010073">
    <property type="term" value="P:meristem maintenance"/>
    <property type="evidence" value="ECO:0007669"/>
    <property type="project" value="InterPro"/>
</dbReference>
<sequence>MEVTEFVTFLGTLSGFKPKNNATALTALLERWSDTTHTFVLHFREMTITPMHFTALTGTRFGGVSVPLDGRPVVSPTLIPQLPGCSPFIKDDRKLRLGSPLPALSLHGPRLWGWH</sequence>
<organism evidence="1 2">
    <name type="scientific">Ricinus communis</name>
    <name type="common">Castor bean</name>
    <dbReference type="NCBI Taxonomy" id="3988"/>
    <lineage>
        <taxon>Eukaryota</taxon>
        <taxon>Viridiplantae</taxon>
        <taxon>Streptophyta</taxon>
        <taxon>Embryophyta</taxon>
        <taxon>Tracheophyta</taxon>
        <taxon>Spermatophyta</taxon>
        <taxon>Magnoliopsida</taxon>
        <taxon>eudicotyledons</taxon>
        <taxon>Gunneridae</taxon>
        <taxon>Pentapetalae</taxon>
        <taxon>rosids</taxon>
        <taxon>fabids</taxon>
        <taxon>Malpighiales</taxon>
        <taxon>Euphorbiaceae</taxon>
        <taxon>Acalyphoideae</taxon>
        <taxon>Acalypheae</taxon>
        <taxon>Ricinus</taxon>
    </lineage>
</organism>
<dbReference type="AlphaFoldDB" id="B9RL36"/>
<dbReference type="PANTHER" id="PTHR46033">
    <property type="entry name" value="PROTEIN MAIN-LIKE 2"/>
    <property type="match status" value="1"/>
</dbReference>
<accession>B9RL36</accession>
<name>B9RL36_RICCO</name>
<dbReference type="PANTHER" id="PTHR46033:SF8">
    <property type="entry name" value="PROTEIN MAINTENANCE OF MERISTEMS-LIKE"/>
    <property type="match status" value="1"/>
</dbReference>
<dbReference type="EMBL" id="EQ973786">
    <property type="protein sequence ID" value="EEF47951.1"/>
    <property type="molecule type" value="Genomic_DNA"/>
</dbReference>
<gene>
    <name evidence="1" type="ORF">RCOM_0944150</name>
</gene>
<proteinExistence type="predicted"/>
<dbReference type="InParanoid" id="B9RL36"/>
<evidence type="ECO:0000313" key="2">
    <source>
        <dbReference type="Proteomes" id="UP000008311"/>
    </source>
</evidence>
<evidence type="ECO:0008006" key="3">
    <source>
        <dbReference type="Google" id="ProtNLM"/>
    </source>
</evidence>
<keyword evidence="2" id="KW-1185">Reference proteome</keyword>
<dbReference type="InterPro" id="IPR044824">
    <property type="entry name" value="MAIN-like"/>
</dbReference>
<dbReference type="Proteomes" id="UP000008311">
    <property type="component" value="Unassembled WGS sequence"/>
</dbReference>
<reference evidence="2" key="1">
    <citation type="journal article" date="2010" name="Nat. Biotechnol.">
        <title>Draft genome sequence of the oilseed species Ricinus communis.</title>
        <authorList>
            <person name="Chan A.P."/>
            <person name="Crabtree J."/>
            <person name="Zhao Q."/>
            <person name="Lorenzi H."/>
            <person name="Orvis J."/>
            <person name="Puiu D."/>
            <person name="Melake-Berhan A."/>
            <person name="Jones K.M."/>
            <person name="Redman J."/>
            <person name="Chen G."/>
            <person name="Cahoon E.B."/>
            <person name="Gedil M."/>
            <person name="Stanke M."/>
            <person name="Haas B.J."/>
            <person name="Wortman J.R."/>
            <person name="Fraser-Liggett C.M."/>
            <person name="Ravel J."/>
            <person name="Rabinowicz P.D."/>
        </authorList>
    </citation>
    <scope>NUCLEOTIDE SEQUENCE [LARGE SCALE GENOMIC DNA]</scope>
    <source>
        <strain evidence="2">cv. Hale</strain>
    </source>
</reference>
<protein>
    <recommendedName>
        <fullName evidence="3">Aminotransferase-like plant mobile domain-containing protein</fullName>
    </recommendedName>
</protein>
<evidence type="ECO:0000313" key="1">
    <source>
        <dbReference type="EMBL" id="EEF47951.1"/>
    </source>
</evidence>